<feature type="compositionally biased region" description="Basic and acidic residues" evidence="1">
    <location>
        <begin position="70"/>
        <end position="79"/>
    </location>
</feature>
<evidence type="ECO:0000256" key="1">
    <source>
        <dbReference type="SAM" id="MobiDB-lite"/>
    </source>
</evidence>
<evidence type="ECO:0000313" key="3">
    <source>
        <dbReference type="Proteomes" id="UP000002668"/>
    </source>
</evidence>
<feature type="region of interest" description="Disordered" evidence="1">
    <location>
        <begin position="54"/>
        <end position="79"/>
    </location>
</feature>
<dbReference type="AlphaFoldDB" id="E5A5Z2"/>
<proteinExistence type="predicted"/>
<dbReference type="VEuPathDB" id="FungiDB:LEMA_P082760.1"/>
<organism evidence="2 3">
    <name type="scientific">Leptosphaeria maculans (strain JN3 / isolate v23.1.3 / race Av1-4-5-6-7-8)</name>
    <name type="common">Blackleg fungus</name>
    <name type="synonym">Phoma lingam</name>
    <dbReference type="NCBI Taxonomy" id="985895"/>
    <lineage>
        <taxon>Eukaryota</taxon>
        <taxon>Fungi</taxon>
        <taxon>Dikarya</taxon>
        <taxon>Ascomycota</taxon>
        <taxon>Pezizomycotina</taxon>
        <taxon>Dothideomycetes</taxon>
        <taxon>Pleosporomycetidae</taxon>
        <taxon>Pleosporales</taxon>
        <taxon>Pleosporineae</taxon>
        <taxon>Leptosphaeriaceae</taxon>
        <taxon>Plenodomus</taxon>
        <taxon>Plenodomus lingam/Leptosphaeria maculans species complex</taxon>
    </lineage>
</organism>
<evidence type="ECO:0000313" key="2">
    <source>
        <dbReference type="EMBL" id="CBX99037.1"/>
    </source>
</evidence>
<accession>E5A5Z2</accession>
<dbReference type="Proteomes" id="UP000002668">
    <property type="component" value="Genome"/>
</dbReference>
<protein>
    <submittedName>
        <fullName evidence="2">Uncharacterized protein</fullName>
    </submittedName>
</protein>
<sequence length="79" mass="8576">MHGKAWSPPKKSPRVPDAQEFQSPRMTMGPLPMSKSARALIAGYDAADPVLWHGTSRRFGGSTSGVQSGCKDKNSFRND</sequence>
<dbReference type="EMBL" id="FP929135">
    <property type="protein sequence ID" value="CBX99037.1"/>
    <property type="molecule type" value="Genomic_DNA"/>
</dbReference>
<feature type="region of interest" description="Disordered" evidence="1">
    <location>
        <begin position="1"/>
        <end position="32"/>
    </location>
</feature>
<keyword evidence="3" id="KW-1185">Reference proteome</keyword>
<gene>
    <name evidence="2" type="ORF">LEMA_P082760.1</name>
</gene>
<reference evidence="3" key="1">
    <citation type="journal article" date="2011" name="Nat. Commun.">
        <title>Effector diversification within compartments of the Leptosphaeria maculans genome affected by Repeat-Induced Point mutations.</title>
        <authorList>
            <person name="Rouxel T."/>
            <person name="Grandaubert J."/>
            <person name="Hane J.K."/>
            <person name="Hoede C."/>
            <person name="van de Wouw A.P."/>
            <person name="Couloux A."/>
            <person name="Dominguez V."/>
            <person name="Anthouard V."/>
            <person name="Bally P."/>
            <person name="Bourras S."/>
            <person name="Cozijnsen A.J."/>
            <person name="Ciuffetti L.M."/>
            <person name="Degrave A."/>
            <person name="Dilmaghani A."/>
            <person name="Duret L."/>
            <person name="Fudal I."/>
            <person name="Goodwin S.B."/>
            <person name="Gout L."/>
            <person name="Glaser N."/>
            <person name="Linglin J."/>
            <person name="Kema G.H.J."/>
            <person name="Lapalu N."/>
            <person name="Lawrence C.B."/>
            <person name="May K."/>
            <person name="Meyer M."/>
            <person name="Ollivier B."/>
            <person name="Poulain J."/>
            <person name="Schoch C.L."/>
            <person name="Simon A."/>
            <person name="Spatafora J.W."/>
            <person name="Stachowiak A."/>
            <person name="Turgeon B.G."/>
            <person name="Tyler B.M."/>
            <person name="Vincent D."/>
            <person name="Weissenbach J."/>
            <person name="Amselem J."/>
            <person name="Quesneville H."/>
            <person name="Oliver R.P."/>
            <person name="Wincker P."/>
            <person name="Balesdent M.-H."/>
            <person name="Howlett B.J."/>
        </authorList>
    </citation>
    <scope>NUCLEOTIDE SEQUENCE [LARGE SCALE GENOMIC DNA]</scope>
    <source>
        <strain evidence="3">JN3 / isolate v23.1.3 / race Av1-4-5-6-7-8</strain>
    </source>
</reference>
<dbReference type="HOGENOM" id="CLU_2606476_0_0_1"/>
<dbReference type="InParanoid" id="E5A5Z2"/>
<name>E5A5Z2_LEPMJ</name>
<dbReference type="GeneID" id="13282583"/>